<reference evidence="2 3" key="1">
    <citation type="submission" date="2014-10" db="EMBL/GenBank/DDBJ databases">
        <title>Whole Genome sequence of Corynebacterium auriscanis strain CIP 106629.</title>
        <authorList>
            <person name="Hassan S.S."/>
            <person name="Jamal S.B."/>
            <person name="Tiwari S."/>
            <person name="Oliveira L.D.C."/>
            <person name="Souza F."/>
            <person name="Mariano D.C."/>
            <person name="Almeida S."/>
            <person name="Dorella F."/>
            <person name="Pereira F."/>
            <person name="Carvalho A."/>
            <person name="Leal C.A."/>
            <person name="Soares S.D.C."/>
            <person name="Figueiredo H.C."/>
            <person name="Silva A."/>
            <person name="Azevedo V.A."/>
        </authorList>
    </citation>
    <scope>NUCLEOTIDE SEQUENCE [LARGE SCALE GENOMIC DNA]</scope>
    <source>
        <strain evidence="2 3">CIP 106629</strain>
    </source>
</reference>
<name>A0A0A2DG59_9CORY</name>
<dbReference type="RefSeq" id="WP_035115775.1">
    <property type="nucleotide sequence ID" value="NZ_CP047046.1"/>
</dbReference>
<dbReference type="InterPro" id="IPR041657">
    <property type="entry name" value="HTH_17"/>
</dbReference>
<keyword evidence="3" id="KW-1185">Reference proteome</keyword>
<dbReference type="GeneID" id="300553326"/>
<dbReference type="SUPFAM" id="SSF46955">
    <property type="entry name" value="Putative DNA-binding domain"/>
    <property type="match status" value="1"/>
</dbReference>
<accession>A0A0A2DG59</accession>
<dbReference type="NCBIfam" id="TIGR01764">
    <property type="entry name" value="excise"/>
    <property type="match status" value="1"/>
</dbReference>
<organism evidence="2 3">
    <name type="scientific">Corynebacterium auriscanis</name>
    <dbReference type="NCBI Taxonomy" id="99807"/>
    <lineage>
        <taxon>Bacteria</taxon>
        <taxon>Bacillati</taxon>
        <taxon>Actinomycetota</taxon>
        <taxon>Actinomycetes</taxon>
        <taxon>Mycobacteriales</taxon>
        <taxon>Corynebacteriaceae</taxon>
        <taxon>Corynebacterium</taxon>
    </lineage>
</organism>
<evidence type="ECO:0000313" key="2">
    <source>
        <dbReference type="EMBL" id="KGM18165.1"/>
    </source>
</evidence>
<dbReference type="GO" id="GO:0003677">
    <property type="term" value="F:DNA binding"/>
    <property type="evidence" value="ECO:0007669"/>
    <property type="project" value="InterPro"/>
</dbReference>
<dbReference type="InterPro" id="IPR009061">
    <property type="entry name" value="DNA-bd_dom_put_sf"/>
</dbReference>
<feature type="domain" description="Helix-turn-helix" evidence="1">
    <location>
        <begin position="19"/>
        <end position="65"/>
    </location>
</feature>
<dbReference type="AlphaFoldDB" id="A0A0A2DG59"/>
<dbReference type="Proteomes" id="UP000030145">
    <property type="component" value="Unassembled WGS sequence"/>
</dbReference>
<dbReference type="InterPro" id="IPR010093">
    <property type="entry name" value="SinI_DNA-bd"/>
</dbReference>
<evidence type="ECO:0000313" key="3">
    <source>
        <dbReference type="Proteomes" id="UP000030145"/>
    </source>
</evidence>
<sequence>MTQKRTDEVTTDKPRRYATIKQAAEYAACHVNTIRTQIARGELTGYRMGRRVIRVDLNELDDNMTTTRDEEVA</sequence>
<evidence type="ECO:0000259" key="1">
    <source>
        <dbReference type="Pfam" id="PF12728"/>
    </source>
</evidence>
<proteinExistence type="predicted"/>
<gene>
    <name evidence="2" type="ORF">MA47_09820</name>
</gene>
<comment type="caution">
    <text evidence="2">The sequence shown here is derived from an EMBL/GenBank/DDBJ whole genome shotgun (WGS) entry which is preliminary data.</text>
</comment>
<dbReference type="EMBL" id="JRVJ01000021">
    <property type="protein sequence ID" value="KGM18165.1"/>
    <property type="molecule type" value="Genomic_DNA"/>
</dbReference>
<dbReference type="Pfam" id="PF12728">
    <property type="entry name" value="HTH_17"/>
    <property type="match status" value="1"/>
</dbReference>
<protein>
    <recommendedName>
        <fullName evidence="1">Helix-turn-helix domain-containing protein</fullName>
    </recommendedName>
</protein>